<comment type="caution">
    <text evidence="2">The sequence shown here is derived from an EMBL/GenBank/DDBJ whole genome shotgun (WGS) entry which is preliminary data.</text>
</comment>
<evidence type="ECO:0000313" key="2">
    <source>
        <dbReference type="EMBL" id="MBU3837075.1"/>
    </source>
</evidence>
<evidence type="ECO:0000259" key="1">
    <source>
        <dbReference type="PROSITE" id="PS51819"/>
    </source>
</evidence>
<accession>A0A948WVX2</accession>
<reference evidence="2" key="2">
    <citation type="submission" date="2021-04" db="EMBL/GenBank/DDBJ databases">
        <authorList>
            <person name="Gilroy R."/>
        </authorList>
    </citation>
    <scope>NUCLEOTIDE SEQUENCE</scope>
    <source>
        <strain evidence="2">G4-2901</strain>
    </source>
</reference>
<dbReference type="PROSITE" id="PS51819">
    <property type="entry name" value="VOC"/>
    <property type="match status" value="1"/>
</dbReference>
<sequence>MVKDGNLHHIGFAVTDIQETANLFVKNGYEVGNELYDEELQVKLCYLRKHGSVPLELILQLNPNSLENQLIGKVGVTVYHLCYEVADIDLAYKDLVEQGYLPLFSPISVKALNGSRICYFQHPNLGYIELLEQK</sequence>
<gene>
    <name evidence="2" type="ORF">H9777_01850</name>
</gene>
<dbReference type="SUPFAM" id="SSF54593">
    <property type="entry name" value="Glyoxalase/Bleomycin resistance protein/Dihydroxybiphenyl dioxygenase"/>
    <property type="match status" value="1"/>
</dbReference>
<protein>
    <submittedName>
        <fullName evidence="2">VOC family protein</fullName>
    </submittedName>
</protein>
<dbReference type="Gene3D" id="3.10.180.10">
    <property type="entry name" value="2,3-Dihydroxybiphenyl 1,2-Dioxygenase, domain 1"/>
    <property type="match status" value="1"/>
</dbReference>
<dbReference type="Proteomes" id="UP000783796">
    <property type="component" value="Unassembled WGS sequence"/>
</dbReference>
<dbReference type="InterPro" id="IPR037523">
    <property type="entry name" value="VOC_core"/>
</dbReference>
<organism evidence="2 3">
    <name type="scientific">Candidatus Phocaeicola faecigallinarum</name>
    <dbReference type="NCBI Taxonomy" id="2838732"/>
    <lineage>
        <taxon>Bacteria</taxon>
        <taxon>Pseudomonadati</taxon>
        <taxon>Bacteroidota</taxon>
        <taxon>Bacteroidia</taxon>
        <taxon>Bacteroidales</taxon>
        <taxon>Bacteroidaceae</taxon>
        <taxon>Phocaeicola</taxon>
    </lineage>
</organism>
<dbReference type="AlphaFoldDB" id="A0A948WVX2"/>
<proteinExistence type="predicted"/>
<reference evidence="2" key="1">
    <citation type="journal article" date="2021" name="PeerJ">
        <title>Extensive microbial diversity within the chicken gut microbiome revealed by metagenomics and culture.</title>
        <authorList>
            <person name="Gilroy R."/>
            <person name="Ravi A."/>
            <person name="Getino M."/>
            <person name="Pursley I."/>
            <person name="Horton D.L."/>
            <person name="Alikhan N.F."/>
            <person name="Baker D."/>
            <person name="Gharbi K."/>
            <person name="Hall N."/>
            <person name="Watson M."/>
            <person name="Adriaenssens E.M."/>
            <person name="Foster-Nyarko E."/>
            <person name="Jarju S."/>
            <person name="Secka A."/>
            <person name="Antonio M."/>
            <person name="Oren A."/>
            <person name="Chaudhuri R.R."/>
            <person name="La Ragione R."/>
            <person name="Hildebrand F."/>
            <person name="Pallen M.J."/>
        </authorList>
    </citation>
    <scope>NUCLEOTIDE SEQUENCE</scope>
    <source>
        <strain evidence="2">G4-2901</strain>
    </source>
</reference>
<dbReference type="Pfam" id="PF13669">
    <property type="entry name" value="Glyoxalase_4"/>
    <property type="match status" value="1"/>
</dbReference>
<name>A0A948WVX2_9BACT</name>
<dbReference type="InterPro" id="IPR029068">
    <property type="entry name" value="Glyas_Bleomycin-R_OHBP_Dase"/>
</dbReference>
<dbReference type="EMBL" id="JAHLFW010000018">
    <property type="protein sequence ID" value="MBU3837075.1"/>
    <property type="molecule type" value="Genomic_DNA"/>
</dbReference>
<feature type="domain" description="VOC" evidence="1">
    <location>
        <begin position="6"/>
        <end position="133"/>
    </location>
</feature>
<evidence type="ECO:0000313" key="3">
    <source>
        <dbReference type="Proteomes" id="UP000783796"/>
    </source>
</evidence>